<gene>
    <name evidence="13" type="ORF">LSINAPIS_LOCUS2973</name>
</gene>
<evidence type="ECO:0000256" key="7">
    <source>
        <dbReference type="ARBA" id="ARBA00022737"/>
    </source>
</evidence>
<keyword evidence="11" id="KW-0206">Cytoskeleton</keyword>
<evidence type="ECO:0000256" key="4">
    <source>
        <dbReference type="ARBA" id="ARBA00022475"/>
    </source>
</evidence>
<evidence type="ECO:0000256" key="2">
    <source>
        <dbReference type="ARBA" id="ARBA00004430"/>
    </source>
</evidence>
<evidence type="ECO:0000256" key="10">
    <source>
        <dbReference type="ARBA" id="ARBA00023136"/>
    </source>
</evidence>
<proteinExistence type="inferred from homology"/>
<dbReference type="PANTHER" id="PTHR13667:SF5">
    <property type="entry name" value="WD REPEAT-CONTAINING AND PLANAR CELL POLARITY EFFECTOR PROTEIN FRITZ HOMOLOG"/>
    <property type="match status" value="1"/>
</dbReference>
<dbReference type="EMBL" id="FZQP02000670">
    <property type="protein sequence ID" value="VVC89948.1"/>
    <property type="molecule type" value="Genomic_DNA"/>
</dbReference>
<keyword evidence="6" id="KW-0853">WD repeat</keyword>
<dbReference type="GO" id="GO:0044782">
    <property type="term" value="P:cilium organization"/>
    <property type="evidence" value="ECO:0007669"/>
    <property type="project" value="TreeGrafter"/>
</dbReference>
<sequence length="845" mass="95080">MIPKTKIQQETVTSARDRPIVSKCLIIKKRTIFDALQQNNDTNILSSAHVSTLNPKYGKIVTKIMFSYDVRFFSNDDSICIKNNDLKSFKYETTKKLEDSIYDHGKRNYCERRGGLWRSQKVPHFRRLESKLRELTVLACEWSSDTLATLVFSTGAIAHITIKTSTLDITQILFDRYCVGKLIGQTVSDVVYCRSHILFVHPEKVATLVVFGKINSNNVPTRISDREPHLQSLELGGSSRRTERQVSSCENGNSVRILVWCTNVAEPAPWTPVIEDHANLHLYHIDGQQVSLIAYHQLESETLFAQISHRNWNIIHIVEQASCHKSGVELIWIRFDIPKSDRVTQLSTLDETVTHAVLPSPARLARRSPCDQRLLAACVDGSIATDVIWAGELVVVSEESGRLQCFDRALSLLHHHTKCLDLTSYFRESRRIQILATHSFGSGSLILAMFNGGPLSLLRINHPRLIKSWLKLSRPSNAIELLRTLDWETEGDECLHGISEVITSTLRRSFDVNSESAIQGALAVYLAPNATLPPSAVKYAPPVHDLARKFFHHLLRRGRIETAMSLAVELEAWDLFMDARWAASRAGLEDLAREAAACVAHYAPNHTDGPGSECSDSCSQCSSQSTDSEVERSAIEKRKMNPPPLPRVQLPPHPTIPVPITHNEAPSTTSIRPNLHQYLDKDDTIYIKNAEQMLGMKQSQQNRWNSVDVLNYSRINEGSKKSGELQQYGKVSTHFNHLFPDLPTYRFNSGVHSSNANFNERYRQDKTVWTGPKPLEKNKTQTQSDVARELADSLPLCPPNKYLTAFTPQAQSTQARGHDLPSRSIYPNDDAHSATFGTALDYVEV</sequence>
<evidence type="ECO:0000256" key="11">
    <source>
        <dbReference type="ARBA" id="ARBA00023212"/>
    </source>
</evidence>
<dbReference type="Pfam" id="PF11768">
    <property type="entry name" value="Frtz"/>
    <property type="match status" value="2"/>
</dbReference>
<evidence type="ECO:0000313" key="13">
    <source>
        <dbReference type="EMBL" id="VVC89948.1"/>
    </source>
</evidence>
<evidence type="ECO:0000256" key="9">
    <source>
        <dbReference type="ARBA" id="ARBA00023069"/>
    </source>
</evidence>
<protein>
    <recommendedName>
        <fullName evidence="15">WD repeat-containing and planar cell polarity effector protein fritz</fullName>
    </recommendedName>
</protein>
<evidence type="ECO:0008006" key="15">
    <source>
        <dbReference type="Google" id="ProtNLM"/>
    </source>
</evidence>
<name>A0A5E4PXN8_9NEOP</name>
<dbReference type="GO" id="GO:0045184">
    <property type="term" value="P:establishment of protein localization"/>
    <property type="evidence" value="ECO:0007669"/>
    <property type="project" value="TreeGrafter"/>
</dbReference>
<keyword evidence="9" id="KW-0969">Cilium</keyword>
<evidence type="ECO:0000256" key="12">
    <source>
        <dbReference type="ARBA" id="ARBA00023273"/>
    </source>
</evidence>
<accession>A0A5E4PXN8</accession>
<evidence type="ECO:0000256" key="5">
    <source>
        <dbReference type="ARBA" id="ARBA00022490"/>
    </source>
</evidence>
<dbReference type="GO" id="GO:0097541">
    <property type="term" value="C:axonemal basal plate"/>
    <property type="evidence" value="ECO:0007669"/>
    <property type="project" value="TreeGrafter"/>
</dbReference>
<comment type="subcellular location">
    <subcellularLocation>
        <location evidence="1">Cell membrane</location>
    </subcellularLocation>
    <subcellularLocation>
        <location evidence="2">Cytoplasm</location>
        <location evidence="2">Cytoskeleton</location>
        <location evidence="2">Cilium axoneme</location>
    </subcellularLocation>
</comment>
<keyword evidence="5" id="KW-0963">Cytoplasm</keyword>
<comment type="similarity">
    <text evidence="3">Belongs to the WD repeat fritz family.</text>
</comment>
<keyword evidence="10" id="KW-0472">Membrane</keyword>
<organism evidence="13 14">
    <name type="scientific">Leptidea sinapis</name>
    <dbReference type="NCBI Taxonomy" id="189913"/>
    <lineage>
        <taxon>Eukaryota</taxon>
        <taxon>Metazoa</taxon>
        <taxon>Ecdysozoa</taxon>
        <taxon>Arthropoda</taxon>
        <taxon>Hexapoda</taxon>
        <taxon>Insecta</taxon>
        <taxon>Pterygota</taxon>
        <taxon>Neoptera</taxon>
        <taxon>Endopterygota</taxon>
        <taxon>Lepidoptera</taxon>
        <taxon>Glossata</taxon>
        <taxon>Ditrysia</taxon>
        <taxon>Papilionoidea</taxon>
        <taxon>Pieridae</taxon>
        <taxon>Dismorphiinae</taxon>
        <taxon>Leptidea</taxon>
    </lineage>
</organism>
<dbReference type="GO" id="GO:0007399">
    <property type="term" value="P:nervous system development"/>
    <property type="evidence" value="ECO:0007669"/>
    <property type="project" value="TreeGrafter"/>
</dbReference>
<evidence type="ECO:0000256" key="3">
    <source>
        <dbReference type="ARBA" id="ARBA00006059"/>
    </source>
</evidence>
<dbReference type="Proteomes" id="UP000324832">
    <property type="component" value="Unassembled WGS sequence"/>
</dbReference>
<dbReference type="GO" id="GO:0005886">
    <property type="term" value="C:plasma membrane"/>
    <property type="evidence" value="ECO:0007669"/>
    <property type="project" value="UniProtKB-SubCell"/>
</dbReference>
<evidence type="ECO:0000256" key="1">
    <source>
        <dbReference type="ARBA" id="ARBA00004236"/>
    </source>
</evidence>
<keyword evidence="8" id="KW-0970">Cilium biogenesis/degradation</keyword>
<evidence type="ECO:0000256" key="8">
    <source>
        <dbReference type="ARBA" id="ARBA00022794"/>
    </source>
</evidence>
<dbReference type="InterPro" id="IPR024511">
    <property type="entry name" value="Frtz"/>
</dbReference>
<dbReference type="AlphaFoldDB" id="A0A5E4PXN8"/>
<keyword evidence="4" id="KW-1003">Cell membrane</keyword>
<dbReference type="PANTHER" id="PTHR13667">
    <property type="entry name" value="HOMOLOC-13"/>
    <property type="match status" value="1"/>
</dbReference>
<reference evidence="13 14" key="1">
    <citation type="submission" date="2017-07" db="EMBL/GenBank/DDBJ databases">
        <authorList>
            <person name="Talla V."/>
            <person name="Backstrom N."/>
        </authorList>
    </citation>
    <scope>NUCLEOTIDE SEQUENCE [LARGE SCALE GENOMIC DNA]</scope>
</reference>
<keyword evidence="12" id="KW-0966">Cell projection</keyword>
<evidence type="ECO:0000256" key="6">
    <source>
        <dbReference type="ARBA" id="ARBA00022574"/>
    </source>
</evidence>
<keyword evidence="7" id="KW-0677">Repeat</keyword>
<evidence type="ECO:0000313" key="14">
    <source>
        <dbReference type="Proteomes" id="UP000324832"/>
    </source>
</evidence>
<keyword evidence="14" id="KW-1185">Reference proteome</keyword>